<protein>
    <submittedName>
        <fullName evidence="2">Uncharacterized protein</fullName>
    </submittedName>
</protein>
<evidence type="ECO:0000256" key="1">
    <source>
        <dbReference type="SAM" id="MobiDB-lite"/>
    </source>
</evidence>
<evidence type="ECO:0000313" key="2">
    <source>
        <dbReference type="EMBL" id="JAE30358.1"/>
    </source>
</evidence>
<name>A0A0A9HBR0_ARUDO</name>
<organism evidence="2">
    <name type="scientific">Arundo donax</name>
    <name type="common">Giant reed</name>
    <name type="synonym">Donax arundinaceus</name>
    <dbReference type="NCBI Taxonomy" id="35708"/>
    <lineage>
        <taxon>Eukaryota</taxon>
        <taxon>Viridiplantae</taxon>
        <taxon>Streptophyta</taxon>
        <taxon>Embryophyta</taxon>
        <taxon>Tracheophyta</taxon>
        <taxon>Spermatophyta</taxon>
        <taxon>Magnoliopsida</taxon>
        <taxon>Liliopsida</taxon>
        <taxon>Poales</taxon>
        <taxon>Poaceae</taxon>
        <taxon>PACMAD clade</taxon>
        <taxon>Arundinoideae</taxon>
        <taxon>Arundineae</taxon>
        <taxon>Arundo</taxon>
    </lineage>
</organism>
<reference evidence="2" key="1">
    <citation type="submission" date="2014-09" db="EMBL/GenBank/DDBJ databases">
        <authorList>
            <person name="Magalhaes I.L.F."/>
            <person name="Oliveira U."/>
            <person name="Santos F.R."/>
            <person name="Vidigal T.H.D.A."/>
            <person name="Brescovit A.D."/>
            <person name="Santos A.J."/>
        </authorList>
    </citation>
    <scope>NUCLEOTIDE SEQUENCE</scope>
    <source>
        <tissue evidence="2">Shoot tissue taken approximately 20 cm above the soil surface</tissue>
    </source>
</reference>
<accession>A0A0A9HBR0</accession>
<feature type="region of interest" description="Disordered" evidence="1">
    <location>
        <begin position="21"/>
        <end position="61"/>
    </location>
</feature>
<proteinExistence type="predicted"/>
<sequence length="126" mass="13031">MRKPQPANRTQAILMSSELTHLGRGRGTTPAVMPAMGRCTRPPQLAAASAGPTIQMGKATPSPIPAAAAAAMEPSSAISMTHSARPQNSLVTSTQSLSAVVITEIRPMMAPTSDSAHQGDDSLTWV</sequence>
<dbReference type="EMBL" id="GBRH01167538">
    <property type="protein sequence ID" value="JAE30358.1"/>
    <property type="molecule type" value="Transcribed_RNA"/>
</dbReference>
<reference evidence="2" key="2">
    <citation type="journal article" date="2015" name="Data Brief">
        <title>Shoot transcriptome of the giant reed, Arundo donax.</title>
        <authorList>
            <person name="Barrero R.A."/>
            <person name="Guerrero F.D."/>
            <person name="Moolhuijzen P."/>
            <person name="Goolsby J.A."/>
            <person name="Tidwell J."/>
            <person name="Bellgard S.E."/>
            <person name="Bellgard M.I."/>
        </authorList>
    </citation>
    <scope>NUCLEOTIDE SEQUENCE</scope>
    <source>
        <tissue evidence="2">Shoot tissue taken approximately 20 cm above the soil surface</tissue>
    </source>
</reference>
<dbReference type="AlphaFoldDB" id="A0A0A9HBR0"/>